<dbReference type="InterPro" id="IPR029033">
    <property type="entry name" value="His_PPase_superfam"/>
</dbReference>
<feature type="compositionally biased region" description="Basic and acidic residues" evidence="4">
    <location>
        <begin position="160"/>
        <end position="172"/>
    </location>
</feature>
<dbReference type="PANTHER" id="PTHR48100">
    <property type="entry name" value="BROAD-SPECIFICITY PHOSPHATASE YOR283W-RELATED"/>
    <property type="match status" value="1"/>
</dbReference>
<name>A0A7T4JW22_9CORY</name>
<dbReference type="GO" id="GO:0016791">
    <property type="term" value="F:phosphatase activity"/>
    <property type="evidence" value="ECO:0007669"/>
    <property type="project" value="TreeGrafter"/>
</dbReference>
<evidence type="ECO:0000256" key="2">
    <source>
        <dbReference type="PIRSR" id="PIRSR613078-1"/>
    </source>
</evidence>
<evidence type="ECO:0000259" key="5">
    <source>
        <dbReference type="PROSITE" id="PS50879"/>
    </source>
</evidence>
<evidence type="ECO:0000256" key="3">
    <source>
        <dbReference type="PIRSR" id="PIRSR613078-2"/>
    </source>
</evidence>
<dbReference type="GO" id="GO:0003676">
    <property type="term" value="F:nucleic acid binding"/>
    <property type="evidence" value="ECO:0007669"/>
    <property type="project" value="InterPro"/>
</dbReference>
<dbReference type="AlphaFoldDB" id="A0A7T4JW22"/>
<dbReference type="PIRSF" id="PIRSF036922">
    <property type="entry name" value="RNaseH_PGAM"/>
    <property type="match status" value="1"/>
</dbReference>
<dbReference type="Gene3D" id="3.40.50.1240">
    <property type="entry name" value="Phosphoglycerate mutase-like"/>
    <property type="match status" value="1"/>
</dbReference>
<feature type="active site" description="Proton donor/acceptor; for phosphatase activity" evidence="1">
    <location>
        <position position="269"/>
    </location>
</feature>
<dbReference type="CDD" id="cd09279">
    <property type="entry name" value="RNase_HI_like"/>
    <property type="match status" value="1"/>
</dbReference>
<evidence type="ECO:0000256" key="1">
    <source>
        <dbReference type="PIRSR" id="PIRSR036922-1"/>
    </source>
</evidence>
<feature type="active site" description="Tele-phosphohistidine intermediate" evidence="1">
    <location>
        <position position="196"/>
    </location>
</feature>
<gene>
    <name evidence="6" type="ORF">I6I10_06660</name>
</gene>
<dbReference type="FunFam" id="3.30.420.10:FF:000076">
    <property type="entry name" value="RBR-type E3 ubiquitin transferase"/>
    <property type="match status" value="1"/>
</dbReference>
<reference evidence="6 7" key="1">
    <citation type="submission" date="2020-12" db="EMBL/GenBank/DDBJ databases">
        <title>FDA dAtabase for Regulatory Grade micrObial Sequences (FDA-ARGOS): Supporting development and validation of Infectious Disease Dx tests.</title>
        <authorList>
            <person name="Sproer C."/>
            <person name="Gronow S."/>
            <person name="Severitt S."/>
            <person name="Schroder I."/>
            <person name="Tallon L."/>
            <person name="Sadzewicz L."/>
            <person name="Zhao X."/>
            <person name="Boylan J."/>
            <person name="Ott S."/>
            <person name="Bowen H."/>
            <person name="Vavikolanu K."/>
            <person name="Mehta A."/>
            <person name="Aluvathingal J."/>
            <person name="Nadendla S."/>
            <person name="Lowell S."/>
            <person name="Myers T."/>
            <person name="Yan Y."/>
            <person name="Sichtig H."/>
        </authorList>
    </citation>
    <scope>NUCLEOTIDE SEQUENCE [LARGE SCALE GENOMIC DNA]</scope>
    <source>
        <strain evidence="6 7">FDAARGOS_1053</strain>
    </source>
</reference>
<dbReference type="SMART" id="SM00855">
    <property type="entry name" value="PGAM"/>
    <property type="match status" value="1"/>
</dbReference>
<dbReference type="PANTHER" id="PTHR48100:SF1">
    <property type="entry name" value="HISTIDINE PHOSPHATASE FAMILY PROTEIN-RELATED"/>
    <property type="match status" value="1"/>
</dbReference>
<dbReference type="GO" id="GO:0005737">
    <property type="term" value="C:cytoplasm"/>
    <property type="evidence" value="ECO:0007669"/>
    <property type="project" value="TreeGrafter"/>
</dbReference>
<evidence type="ECO:0000313" key="6">
    <source>
        <dbReference type="EMBL" id="QQB47549.1"/>
    </source>
</evidence>
<dbReference type="Pfam" id="PF00300">
    <property type="entry name" value="His_Phos_1"/>
    <property type="match status" value="1"/>
</dbReference>
<sequence length="388" mass="41845">MLGVTVFADGGSRGNPGIAGSGSVVKDSHGNELRALSHFVGKTTNNVAEYQALINGLRAALELGATHCQVFMDSKLVVEQMSGRWKIKHPDMQAKAKIAHELINQFEQFSILWVPRKKNARADELANIAMDAGAQGAKPGFVGSAAPSSHPSDPKVAPSHPKDAEDTKDRQAAHAPANKDWVGATTEALTIYLVRHGQTEMSVKKQYSGSSDPALTELGRTQASRVATFFEGTNIDAVISSPQKRAQETARGIADMAGVAVHTDEALREVDFGTWEGLTFAEAHERDPELHAEWLDDPTIAPPDGESLDSVYRRSKRFVTKAQKTWAGKTIVVVSHVNPIKAIVRLTLRAPGKSVSRMHLDLASVSTVQFYADGPSLLTLFNSTAHLS</sequence>
<dbReference type="GeneID" id="92760579"/>
<dbReference type="InterPro" id="IPR036397">
    <property type="entry name" value="RNaseH_sf"/>
</dbReference>
<dbReference type="GO" id="GO:0004523">
    <property type="term" value="F:RNA-DNA hybrid ribonuclease activity"/>
    <property type="evidence" value="ECO:0007669"/>
    <property type="project" value="InterPro"/>
</dbReference>
<feature type="active site" description="Proton donor/acceptor" evidence="2">
    <location>
        <position position="269"/>
    </location>
</feature>
<feature type="region of interest" description="Disordered" evidence="4">
    <location>
        <begin position="139"/>
        <end position="180"/>
    </location>
</feature>
<dbReference type="InterPro" id="IPR014636">
    <property type="entry name" value="RNaseH/PGlycerate_mutase"/>
</dbReference>
<dbReference type="SUPFAM" id="SSF53098">
    <property type="entry name" value="Ribonuclease H-like"/>
    <property type="match status" value="1"/>
</dbReference>
<dbReference type="Gene3D" id="3.30.420.10">
    <property type="entry name" value="Ribonuclease H-like superfamily/Ribonuclease H"/>
    <property type="match status" value="1"/>
</dbReference>
<protein>
    <submittedName>
        <fullName evidence="6">Bifunctional RNase H/acid phosphatase</fullName>
    </submittedName>
</protein>
<dbReference type="SUPFAM" id="SSF53254">
    <property type="entry name" value="Phosphoglycerate mutase-like"/>
    <property type="match status" value="1"/>
</dbReference>
<dbReference type="PROSITE" id="PS50879">
    <property type="entry name" value="RNASE_H_1"/>
    <property type="match status" value="1"/>
</dbReference>
<dbReference type="InterPro" id="IPR002156">
    <property type="entry name" value="RNaseH_domain"/>
</dbReference>
<feature type="binding site" evidence="3">
    <location>
        <position position="245"/>
    </location>
    <ligand>
        <name>substrate</name>
    </ligand>
</feature>
<feature type="domain" description="RNase H type-1" evidence="5">
    <location>
        <begin position="1"/>
        <end position="135"/>
    </location>
</feature>
<dbReference type="Proteomes" id="UP000596145">
    <property type="component" value="Chromosome"/>
</dbReference>
<accession>A0A7T4JW22</accession>
<organism evidence="6 7">
    <name type="scientific">Corynebacterium glucuronolyticum</name>
    <dbReference type="NCBI Taxonomy" id="39791"/>
    <lineage>
        <taxon>Bacteria</taxon>
        <taxon>Bacillati</taxon>
        <taxon>Actinomycetota</taxon>
        <taxon>Actinomycetes</taxon>
        <taxon>Mycobacteriales</taxon>
        <taxon>Corynebacteriaceae</taxon>
        <taxon>Corynebacterium</taxon>
    </lineage>
</organism>
<dbReference type="EMBL" id="CP066007">
    <property type="protein sequence ID" value="QQB47549.1"/>
    <property type="molecule type" value="Genomic_DNA"/>
</dbReference>
<dbReference type="RefSeq" id="WP_070739973.1">
    <property type="nucleotide sequence ID" value="NZ_CP066007.1"/>
</dbReference>
<dbReference type="NCBIfam" id="NF005567">
    <property type="entry name" value="PRK07238.1"/>
    <property type="match status" value="1"/>
</dbReference>
<dbReference type="InterPro" id="IPR050275">
    <property type="entry name" value="PGM_Phosphatase"/>
</dbReference>
<evidence type="ECO:0000313" key="7">
    <source>
        <dbReference type="Proteomes" id="UP000596145"/>
    </source>
</evidence>
<dbReference type="InterPro" id="IPR012337">
    <property type="entry name" value="RNaseH-like_sf"/>
</dbReference>
<dbReference type="CDD" id="cd07067">
    <property type="entry name" value="HP_PGM_like"/>
    <property type="match status" value="1"/>
</dbReference>
<dbReference type="Pfam" id="PF13456">
    <property type="entry name" value="RVT_3"/>
    <property type="match status" value="1"/>
</dbReference>
<evidence type="ECO:0000256" key="4">
    <source>
        <dbReference type="SAM" id="MobiDB-lite"/>
    </source>
</evidence>
<proteinExistence type="predicted"/>
<dbReference type="OrthoDB" id="5296884at2"/>
<dbReference type="InterPro" id="IPR013078">
    <property type="entry name" value="His_Pase_superF_clade-1"/>
</dbReference>